<dbReference type="InterPro" id="IPR023214">
    <property type="entry name" value="HAD_sf"/>
</dbReference>
<dbReference type="InterPro" id="IPR006439">
    <property type="entry name" value="HAD-SF_hydro_IA"/>
</dbReference>
<dbReference type="Pfam" id="PF13419">
    <property type="entry name" value="HAD_2"/>
    <property type="match status" value="1"/>
</dbReference>
<comment type="cofactor">
    <cofactor evidence="1">
        <name>Mg(2+)</name>
        <dbReference type="ChEBI" id="CHEBI:18420"/>
    </cofactor>
</comment>
<accession>A0A8U0A1Y6</accession>
<dbReference type="InterPro" id="IPR041492">
    <property type="entry name" value="HAD_2"/>
</dbReference>
<keyword evidence="4" id="KW-0460">Magnesium</keyword>
<dbReference type="NCBIfam" id="TIGR01549">
    <property type="entry name" value="HAD-SF-IA-v1"/>
    <property type="match status" value="1"/>
</dbReference>
<sequence length="230" mass="25564">MSDLAKKQVVILDLDRTICTYSRSKEEVLMRAFEECGLESFFTIEAFEAAMETFEGDDAVTTKSDCRRKSCEALAVEHGYARSIGTELGEVYSHRWRYGPVEFLDGSETALSMLADQYELSLITNAEEAVQRPKLEHLDIRPLFETIVYAGHDTEYKPHPEPFERALQERGVVSDDALYVGDNFESDVLGADAVGIDTVWVSNESPPTDAETLPTVQIGSLAELPSLLGV</sequence>
<evidence type="ECO:0000313" key="6">
    <source>
        <dbReference type="Proteomes" id="UP000831768"/>
    </source>
</evidence>
<organism evidence="5 6">
    <name type="scientific">Halocatena salina</name>
    <dbReference type="NCBI Taxonomy" id="2934340"/>
    <lineage>
        <taxon>Archaea</taxon>
        <taxon>Methanobacteriati</taxon>
        <taxon>Methanobacteriota</taxon>
        <taxon>Stenosarchaea group</taxon>
        <taxon>Halobacteria</taxon>
        <taxon>Halobacteriales</taxon>
        <taxon>Natronomonadaceae</taxon>
        <taxon>Halocatena</taxon>
    </lineage>
</organism>
<comment type="similarity">
    <text evidence="2">Belongs to the HAD-like hydrolase superfamily.</text>
</comment>
<dbReference type="SFLD" id="SFLDS00003">
    <property type="entry name" value="Haloacid_Dehalogenase"/>
    <property type="match status" value="1"/>
</dbReference>
<evidence type="ECO:0000256" key="1">
    <source>
        <dbReference type="ARBA" id="ARBA00001946"/>
    </source>
</evidence>
<keyword evidence="3 5" id="KW-0378">Hydrolase</keyword>
<dbReference type="SFLD" id="SFLDG01129">
    <property type="entry name" value="C1.5:_HAD__Beta-PGM__Phosphata"/>
    <property type="match status" value="1"/>
</dbReference>
<dbReference type="Gene3D" id="3.40.50.1000">
    <property type="entry name" value="HAD superfamily/HAD-like"/>
    <property type="match status" value="1"/>
</dbReference>
<dbReference type="InterPro" id="IPR051400">
    <property type="entry name" value="HAD-like_hydrolase"/>
</dbReference>
<evidence type="ECO:0000256" key="4">
    <source>
        <dbReference type="ARBA" id="ARBA00022842"/>
    </source>
</evidence>
<keyword evidence="6" id="KW-1185">Reference proteome</keyword>
<dbReference type="EMBL" id="CP096019">
    <property type="protein sequence ID" value="UPM43165.1"/>
    <property type="molecule type" value="Genomic_DNA"/>
</dbReference>
<name>A0A8U0A1Y6_9EURY</name>
<dbReference type="GO" id="GO:0016787">
    <property type="term" value="F:hydrolase activity"/>
    <property type="evidence" value="ECO:0007669"/>
    <property type="project" value="UniProtKB-KW"/>
</dbReference>
<evidence type="ECO:0000313" key="5">
    <source>
        <dbReference type="EMBL" id="UPM43165.1"/>
    </source>
</evidence>
<dbReference type="InterPro" id="IPR036412">
    <property type="entry name" value="HAD-like_sf"/>
</dbReference>
<dbReference type="GO" id="GO:0044281">
    <property type="term" value="P:small molecule metabolic process"/>
    <property type="evidence" value="ECO:0007669"/>
    <property type="project" value="UniProtKB-ARBA"/>
</dbReference>
<evidence type="ECO:0000256" key="2">
    <source>
        <dbReference type="ARBA" id="ARBA00007958"/>
    </source>
</evidence>
<evidence type="ECO:0000256" key="3">
    <source>
        <dbReference type="ARBA" id="ARBA00022801"/>
    </source>
</evidence>
<gene>
    <name evidence="5" type="ORF">MW046_01650</name>
</gene>
<dbReference type="Proteomes" id="UP000831768">
    <property type="component" value="Chromosome"/>
</dbReference>
<dbReference type="RefSeq" id="WP_247993833.1">
    <property type="nucleotide sequence ID" value="NZ_CP096019.1"/>
</dbReference>
<protein>
    <submittedName>
        <fullName evidence="5">HAD family hydrolase</fullName>
    </submittedName>
</protein>
<dbReference type="Gene3D" id="1.20.120.710">
    <property type="entry name" value="Haloacid dehalogenase hydrolase-like domain"/>
    <property type="match status" value="1"/>
</dbReference>
<proteinExistence type="inferred from homology"/>
<dbReference type="GeneID" id="71926711"/>
<reference evidence="5" key="1">
    <citation type="submission" date="2022-04" db="EMBL/GenBank/DDBJ databases">
        <title>Halocatena sp. nov., isolated from a salt lake.</title>
        <authorList>
            <person name="Cui H.-L."/>
        </authorList>
    </citation>
    <scope>NUCLEOTIDE SEQUENCE</scope>
    <source>
        <strain evidence="5">AD-1</strain>
    </source>
</reference>
<dbReference type="AlphaFoldDB" id="A0A8U0A1Y6"/>
<dbReference type="PANTHER" id="PTHR46470">
    <property type="entry name" value="N-ACYLNEURAMINATE-9-PHOSPHATASE"/>
    <property type="match status" value="1"/>
</dbReference>
<dbReference type="SUPFAM" id="SSF56784">
    <property type="entry name" value="HAD-like"/>
    <property type="match status" value="1"/>
</dbReference>
<dbReference type="KEGG" id="haad:MW046_01650"/>